<comment type="caution">
    <text evidence="1">The sequence shown here is derived from an EMBL/GenBank/DDBJ whole genome shotgun (WGS) entry which is preliminary data.</text>
</comment>
<organism evidence="1 2">
    <name type="scientific">Cinchona calisaya</name>
    <dbReference type="NCBI Taxonomy" id="153742"/>
    <lineage>
        <taxon>Eukaryota</taxon>
        <taxon>Viridiplantae</taxon>
        <taxon>Streptophyta</taxon>
        <taxon>Embryophyta</taxon>
        <taxon>Tracheophyta</taxon>
        <taxon>Spermatophyta</taxon>
        <taxon>Magnoliopsida</taxon>
        <taxon>eudicotyledons</taxon>
        <taxon>Gunneridae</taxon>
        <taxon>Pentapetalae</taxon>
        <taxon>asterids</taxon>
        <taxon>lamiids</taxon>
        <taxon>Gentianales</taxon>
        <taxon>Rubiaceae</taxon>
        <taxon>Cinchonoideae</taxon>
        <taxon>Cinchoneae</taxon>
        <taxon>Cinchona</taxon>
    </lineage>
</organism>
<gene>
    <name evidence="1" type="ORF">ACH5RR_008374</name>
</gene>
<evidence type="ECO:0000313" key="1">
    <source>
        <dbReference type="EMBL" id="KAL3529052.1"/>
    </source>
</evidence>
<sequence length="129" mass="14027">MVGRAASSSASLMKLLKQATEGKGDKNRALFERIVNMNYTIVPDESVPEGTVVVCLSKEDMEDIKEQEKLNQDLHKEYSIAKASTGGVTEVGANTEASELEAPSTSKVLEEKIDDCTVIANRIHKSIKS</sequence>
<protein>
    <submittedName>
        <fullName evidence="1">Uncharacterized protein</fullName>
    </submittedName>
</protein>
<keyword evidence="2" id="KW-1185">Reference proteome</keyword>
<dbReference type="EMBL" id="JBJUIK010000004">
    <property type="protein sequence ID" value="KAL3529052.1"/>
    <property type="molecule type" value="Genomic_DNA"/>
</dbReference>
<accession>A0ABD3AF00</accession>
<dbReference type="AlphaFoldDB" id="A0ABD3AF00"/>
<dbReference type="Proteomes" id="UP001630127">
    <property type="component" value="Unassembled WGS sequence"/>
</dbReference>
<proteinExistence type="predicted"/>
<evidence type="ECO:0000313" key="2">
    <source>
        <dbReference type="Proteomes" id="UP001630127"/>
    </source>
</evidence>
<reference evidence="1 2" key="1">
    <citation type="submission" date="2024-11" db="EMBL/GenBank/DDBJ databases">
        <title>A near-complete genome assembly of Cinchona calisaya.</title>
        <authorList>
            <person name="Lian D.C."/>
            <person name="Zhao X.W."/>
            <person name="Wei L."/>
        </authorList>
    </citation>
    <scope>NUCLEOTIDE SEQUENCE [LARGE SCALE GENOMIC DNA]</scope>
    <source>
        <tissue evidence="1">Nenye</tissue>
    </source>
</reference>
<name>A0ABD3AF00_9GENT</name>